<keyword evidence="8" id="KW-0812">Transmembrane</keyword>
<comment type="catalytic activity">
    <reaction evidence="7">
        <text>an acyl-CoA + a 1,2-diacyl-sn-glycerol = a triacyl-sn-glycerol + CoA</text>
        <dbReference type="Rhea" id="RHEA:10868"/>
        <dbReference type="ChEBI" id="CHEBI:17815"/>
        <dbReference type="ChEBI" id="CHEBI:57287"/>
        <dbReference type="ChEBI" id="CHEBI:58342"/>
        <dbReference type="ChEBI" id="CHEBI:64615"/>
        <dbReference type="EC" id="2.3.1.20"/>
    </reaction>
</comment>
<comment type="similarity">
    <text evidence="5">In the N-terminal section; belongs to the long-chain O-acyltransferase family.</text>
</comment>
<evidence type="ECO:0000256" key="3">
    <source>
        <dbReference type="ARBA" id="ARBA00022679"/>
    </source>
</evidence>
<comment type="pathway">
    <text evidence="1">Glycerolipid metabolism; triacylglycerol biosynthesis.</text>
</comment>
<sequence>MRVTQSGATVSEGLSAADLFWWRVDSPTNPMVVNILFGAEDVLTLAEVRDALRGPVADSLRFHAVPTPHPVGRWRPYLALGLCLGLAGGGLLGWWAAAVTVGGLLGVVLEVACGTPWRWQPVADFSVEDYLRLHTLEEATEEGLHRFVDDSLSQPLDRSRALWQAILIHNVPGGGSGLLFRVHHVIGDGAGLRSWFDAVCLPAKECDANAVNNETPKPRPARVPGRSLQEAMAGWLLCLLLAAHSVWKLLTVPRDSNSPLKGPLTGRKVTARPSPALSVLVSDLQAVGKSHHCSVTLNDTLVAWLAGAFRRFFLAGGLHPDQMLLRVMMPVNLRRPSATPAVENRFGLVLKSLPVHLPTARQRLATVRARMQLLKLGIEAPLGMLLMTGLALLPERVMRAVVGHFVRCTTAVLTNVVGPAVPYRLAGHALQWCTFWVPSAGDMGVGISLYSYCGTMGIGLMVDTGLLSDPQPLVEALREEWREMAALRAAAAEDGGDAPPGLPSEHLWALFQPTVAGGLPASSR</sequence>
<dbReference type="GO" id="GO:0004144">
    <property type="term" value="F:diacylglycerol O-acyltransferase activity"/>
    <property type="evidence" value="ECO:0007669"/>
    <property type="project" value="UniProtKB-EC"/>
</dbReference>
<dbReference type="GO" id="GO:0019432">
    <property type="term" value="P:triglyceride biosynthetic process"/>
    <property type="evidence" value="ECO:0007669"/>
    <property type="project" value="UniProtKB-UniPathway"/>
</dbReference>
<evidence type="ECO:0000256" key="7">
    <source>
        <dbReference type="ARBA" id="ARBA00048109"/>
    </source>
</evidence>
<evidence type="ECO:0000259" key="9">
    <source>
        <dbReference type="Pfam" id="PF03007"/>
    </source>
</evidence>
<feature type="transmembrane region" description="Helical" evidence="8">
    <location>
        <begin position="77"/>
        <end position="97"/>
    </location>
</feature>
<proteinExistence type="evidence at transcript level"/>
<dbReference type="PANTHER" id="PTHR31650:SF1">
    <property type="entry name" value="WAX ESTER SYNTHASE_DIACYLGLYCEROL ACYLTRANSFERASE 4-RELATED"/>
    <property type="match status" value="1"/>
</dbReference>
<dbReference type="UniPathway" id="UPA00282"/>
<evidence type="ECO:0000256" key="6">
    <source>
        <dbReference type="ARBA" id="ARBA00047604"/>
    </source>
</evidence>
<accession>A0A1E1GJA6</accession>
<feature type="domain" description="O-acyltransferase WSD1-like N-terminal" evidence="9">
    <location>
        <begin position="117"/>
        <end position="245"/>
    </location>
</feature>
<keyword evidence="3 11" id="KW-0808">Transferase</keyword>
<dbReference type="EMBL" id="LC069357">
    <property type="protein sequence ID" value="BAV82974.1"/>
    <property type="molecule type" value="mRNA"/>
</dbReference>
<gene>
    <name evidence="11" type="primary">WSD1</name>
</gene>
<evidence type="ECO:0000259" key="10">
    <source>
        <dbReference type="Pfam" id="PF06974"/>
    </source>
</evidence>
<dbReference type="AlphaFoldDB" id="A0A1E1GJA6"/>
<evidence type="ECO:0000256" key="8">
    <source>
        <dbReference type="SAM" id="Phobius"/>
    </source>
</evidence>
<keyword evidence="8" id="KW-0472">Membrane</keyword>
<evidence type="ECO:0000313" key="11">
    <source>
        <dbReference type="EMBL" id="BAV82974.1"/>
    </source>
</evidence>
<dbReference type="Pfam" id="PF03007">
    <property type="entry name" value="WS_DGAT_cat"/>
    <property type="match status" value="1"/>
</dbReference>
<dbReference type="PANTHER" id="PTHR31650">
    <property type="entry name" value="O-ACYLTRANSFERASE (WSD1-LIKE) FAMILY PROTEIN"/>
    <property type="match status" value="1"/>
</dbReference>
<comment type="pathway">
    <text evidence="2">Lipid metabolism.</text>
</comment>
<dbReference type="SUPFAM" id="SSF52777">
    <property type="entry name" value="CoA-dependent acyltransferases"/>
    <property type="match status" value="1"/>
</dbReference>
<name>A0A1E1GJA6_EUGGR</name>
<evidence type="ECO:0000256" key="4">
    <source>
        <dbReference type="ARBA" id="ARBA00023315"/>
    </source>
</evidence>
<protein>
    <submittedName>
        <fullName evidence="11">Wax ester synthase/diacylglycerol acyltransferase</fullName>
    </submittedName>
</protein>
<keyword evidence="8" id="KW-1133">Transmembrane helix</keyword>
<dbReference type="GO" id="GO:0005886">
    <property type="term" value="C:plasma membrane"/>
    <property type="evidence" value="ECO:0007669"/>
    <property type="project" value="TreeGrafter"/>
</dbReference>
<evidence type="ECO:0000256" key="5">
    <source>
        <dbReference type="ARBA" id="ARBA00024360"/>
    </source>
</evidence>
<comment type="catalytic activity">
    <reaction evidence="6">
        <text>a long chain fatty alcohol + a fatty acyl-CoA = a long-chain alcohol wax ester + CoA</text>
        <dbReference type="Rhea" id="RHEA:38443"/>
        <dbReference type="ChEBI" id="CHEBI:17135"/>
        <dbReference type="ChEBI" id="CHEBI:57287"/>
        <dbReference type="ChEBI" id="CHEBI:77636"/>
        <dbReference type="ChEBI" id="CHEBI:235323"/>
        <dbReference type="EC" id="2.3.1.75"/>
    </reaction>
</comment>
<dbReference type="InterPro" id="IPR009721">
    <property type="entry name" value="O-acyltransferase_WSD1_C"/>
</dbReference>
<organism evidence="11">
    <name type="scientific">Euglena gracilis</name>
    <dbReference type="NCBI Taxonomy" id="3039"/>
    <lineage>
        <taxon>Eukaryota</taxon>
        <taxon>Discoba</taxon>
        <taxon>Euglenozoa</taxon>
        <taxon>Euglenida</taxon>
        <taxon>Spirocuta</taxon>
        <taxon>Euglenophyceae</taxon>
        <taxon>Euglenales</taxon>
        <taxon>Euglenaceae</taxon>
        <taxon>Euglena</taxon>
    </lineage>
</organism>
<keyword evidence="4 11" id="KW-0012">Acyltransferase</keyword>
<evidence type="ECO:0000256" key="1">
    <source>
        <dbReference type="ARBA" id="ARBA00004771"/>
    </source>
</evidence>
<evidence type="ECO:0000256" key="2">
    <source>
        <dbReference type="ARBA" id="ARBA00005189"/>
    </source>
</evidence>
<reference evidence="11" key="1">
    <citation type="submission" date="2015-07" db="EMBL/GenBank/DDBJ databases">
        <title>Identification and evaluation of physiological function of wax ester synthase/diacylglycerol acyltransferase isoenzymes in Euglena gracilis.</title>
        <authorList>
            <person name="Tomiyama T."/>
            <person name="Maruta T."/>
            <person name="Sawa Y."/>
            <person name="Ishikawa T."/>
        </authorList>
    </citation>
    <scope>NUCLEOTIDE SEQUENCE</scope>
</reference>
<feature type="domain" description="O-acyltransferase WSD1 C-terminal" evidence="10">
    <location>
        <begin position="344"/>
        <end position="484"/>
    </location>
</feature>
<dbReference type="InterPro" id="IPR045034">
    <property type="entry name" value="O-acyltransferase_WSD1-like"/>
</dbReference>
<dbReference type="GO" id="GO:0047196">
    <property type="term" value="F:long-chain-alcohol O-fatty-acyltransferase activity"/>
    <property type="evidence" value="ECO:0007669"/>
    <property type="project" value="UniProtKB-EC"/>
</dbReference>
<dbReference type="Pfam" id="PF06974">
    <property type="entry name" value="WS_DGAT_C"/>
    <property type="match status" value="1"/>
</dbReference>
<dbReference type="InterPro" id="IPR004255">
    <property type="entry name" value="O-acyltransferase_WSD1_N"/>
</dbReference>